<dbReference type="OrthoDB" id="126322at2759"/>
<dbReference type="Proteomes" id="UP000198211">
    <property type="component" value="Unassembled WGS sequence"/>
</dbReference>
<dbReference type="PANTHER" id="PTHR48471">
    <property type="entry name" value="DDE TNP4 DOMAIN-CONTAINING PROTEIN"/>
    <property type="match status" value="1"/>
</dbReference>
<gene>
    <name evidence="2" type="ORF">PHMEG_00029973</name>
</gene>
<organism evidence="2 3">
    <name type="scientific">Phytophthora megakarya</name>
    <dbReference type="NCBI Taxonomy" id="4795"/>
    <lineage>
        <taxon>Eukaryota</taxon>
        <taxon>Sar</taxon>
        <taxon>Stramenopiles</taxon>
        <taxon>Oomycota</taxon>
        <taxon>Peronosporomycetes</taxon>
        <taxon>Peronosporales</taxon>
        <taxon>Peronosporaceae</taxon>
        <taxon>Phytophthora</taxon>
    </lineage>
</organism>
<accession>A0A225V1E0</accession>
<comment type="caution">
    <text evidence="2">The sequence shown here is derived from an EMBL/GenBank/DDBJ whole genome shotgun (WGS) entry which is preliminary data.</text>
</comment>
<sequence length="200" mass="22590">MMLATGVLLALLLESQTQRRASTALRELKLRLKEELMRIEHARLVRVRHYLTVPCLPKPGLAPWMYIWTFGSDENLLDVTSPCRRPFTRLLERFTQFYHIPRSRPKGGRPGQLTYHHQVLGLGVGILRVMHHKSLCSTFGVPHSTLSRVLAAAEDVLQMTLTNCVAYASSATLARQKALFRLTAARSPLLSFTCARTTKP</sequence>
<evidence type="ECO:0008006" key="4">
    <source>
        <dbReference type="Google" id="ProtNLM"/>
    </source>
</evidence>
<proteinExistence type="predicted"/>
<reference evidence="3" key="1">
    <citation type="submission" date="2017-03" db="EMBL/GenBank/DDBJ databases">
        <title>Phytopthora megakarya and P. palmivora, two closely related causual agents of cacao black pod achieved similar genome size and gene model numbers by different mechanisms.</title>
        <authorList>
            <person name="Ali S."/>
            <person name="Shao J."/>
            <person name="Larry D.J."/>
            <person name="Kronmiller B."/>
            <person name="Shen D."/>
            <person name="Strem M.D."/>
            <person name="Melnick R.L."/>
            <person name="Guiltinan M.J."/>
            <person name="Tyler B.M."/>
            <person name="Meinhardt L.W."/>
            <person name="Bailey B.A."/>
        </authorList>
    </citation>
    <scope>NUCLEOTIDE SEQUENCE [LARGE SCALE GENOMIC DNA]</scope>
    <source>
        <strain evidence="3">zdho120</strain>
    </source>
</reference>
<keyword evidence="3" id="KW-1185">Reference proteome</keyword>
<protein>
    <recommendedName>
        <fullName evidence="4">Nuclease HARBI1</fullName>
    </recommendedName>
</protein>
<dbReference type="AlphaFoldDB" id="A0A225V1E0"/>
<dbReference type="EMBL" id="NBNE01008800">
    <property type="protein sequence ID" value="OWY99092.1"/>
    <property type="molecule type" value="Genomic_DNA"/>
</dbReference>
<feature type="chain" id="PRO_5012104116" description="Nuclease HARBI1" evidence="1">
    <location>
        <begin position="18"/>
        <end position="200"/>
    </location>
</feature>
<dbReference type="PANTHER" id="PTHR48471:SF1">
    <property type="entry name" value="DDE TNP4 DOMAIN-CONTAINING PROTEIN"/>
    <property type="match status" value="1"/>
</dbReference>
<feature type="signal peptide" evidence="1">
    <location>
        <begin position="1"/>
        <end position="17"/>
    </location>
</feature>
<evidence type="ECO:0000313" key="2">
    <source>
        <dbReference type="EMBL" id="OWY99092.1"/>
    </source>
</evidence>
<keyword evidence="1" id="KW-0732">Signal</keyword>
<evidence type="ECO:0000313" key="3">
    <source>
        <dbReference type="Proteomes" id="UP000198211"/>
    </source>
</evidence>
<name>A0A225V1E0_9STRA</name>
<evidence type="ECO:0000256" key="1">
    <source>
        <dbReference type="SAM" id="SignalP"/>
    </source>
</evidence>